<organism evidence="2 3">
    <name type="scientific">Epilithonimonas mollis</name>
    <dbReference type="NCBI Taxonomy" id="216903"/>
    <lineage>
        <taxon>Bacteria</taxon>
        <taxon>Pseudomonadati</taxon>
        <taxon>Bacteroidota</taxon>
        <taxon>Flavobacteriia</taxon>
        <taxon>Flavobacteriales</taxon>
        <taxon>Weeksellaceae</taxon>
        <taxon>Chryseobacterium group</taxon>
        <taxon>Epilithonimonas</taxon>
    </lineage>
</organism>
<feature type="domain" description="Peptidase M15C" evidence="1">
    <location>
        <begin position="66"/>
        <end position="136"/>
    </location>
</feature>
<proteinExistence type="predicted"/>
<dbReference type="OrthoDB" id="9799970at2"/>
<sequence>MDKITQRRIQNLHPEVRKEAISIIQDCDRALTGRSRVRIAQGFRTFDEQNKLYAIGRTEPGKKVTNAKGGQSIHNYGLAVDICLIIDGKTVSWDTAADWDNDQIADWYECVKIFAKYGWEWGGNWRTFKDLPHFEKKEIFLNNAELKVSWKNLIRLAKDKNGYVIF</sequence>
<keyword evidence="3" id="KW-1185">Reference proteome</keyword>
<gene>
    <name evidence="2" type="ORF">SAMN05444371_1713</name>
</gene>
<name>A0A1M6R6M9_9FLAO</name>
<evidence type="ECO:0000313" key="2">
    <source>
        <dbReference type="EMBL" id="SHK28131.1"/>
    </source>
</evidence>
<dbReference type="GO" id="GO:0008233">
    <property type="term" value="F:peptidase activity"/>
    <property type="evidence" value="ECO:0007669"/>
    <property type="project" value="InterPro"/>
</dbReference>
<dbReference type="Pfam" id="PF13539">
    <property type="entry name" value="Peptidase_M15_4"/>
    <property type="match status" value="1"/>
</dbReference>
<evidence type="ECO:0000313" key="3">
    <source>
        <dbReference type="Proteomes" id="UP000184498"/>
    </source>
</evidence>
<dbReference type="AlphaFoldDB" id="A0A1M6R6M9"/>
<dbReference type="Proteomes" id="UP000184498">
    <property type="component" value="Unassembled WGS sequence"/>
</dbReference>
<dbReference type="EMBL" id="FRAM01000002">
    <property type="protein sequence ID" value="SHK28131.1"/>
    <property type="molecule type" value="Genomic_DNA"/>
</dbReference>
<dbReference type="Gene3D" id="3.30.1380.10">
    <property type="match status" value="1"/>
</dbReference>
<evidence type="ECO:0000259" key="1">
    <source>
        <dbReference type="Pfam" id="PF13539"/>
    </source>
</evidence>
<dbReference type="STRING" id="216903.SAMN05444371_1713"/>
<dbReference type="RefSeq" id="WP_072997396.1">
    <property type="nucleotide sequence ID" value="NZ_FRAM01000002.1"/>
</dbReference>
<dbReference type="InterPro" id="IPR009045">
    <property type="entry name" value="Zn_M74/Hedgehog-like"/>
</dbReference>
<dbReference type="InterPro" id="IPR039561">
    <property type="entry name" value="Peptidase_M15C"/>
</dbReference>
<dbReference type="SUPFAM" id="SSF55166">
    <property type="entry name" value="Hedgehog/DD-peptidase"/>
    <property type="match status" value="1"/>
</dbReference>
<protein>
    <submittedName>
        <fullName evidence="2">Peptidoglycan L-alanyl-D-glutamate endopeptidase CwlK</fullName>
    </submittedName>
</protein>
<dbReference type="CDD" id="cd14845">
    <property type="entry name" value="L-Ala-D-Glu_peptidase_like"/>
    <property type="match status" value="1"/>
</dbReference>
<accession>A0A1M6R6M9</accession>
<reference evidence="3" key="1">
    <citation type="submission" date="2016-11" db="EMBL/GenBank/DDBJ databases">
        <authorList>
            <person name="Varghese N."/>
            <person name="Submissions S."/>
        </authorList>
    </citation>
    <scope>NUCLEOTIDE SEQUENCE [LARGE SCALE GENOMIC DNA]</scope>
    <source>
        <strain evidence="3">DSM 18016</strain>
    </source>
</reference>